<evidence type="ECO:0000313" key="1">
    <source>
        <dbReference type="EMBL" id="KAH7176405.1"/>
    </source>
</evidence>
<dbReference type="OrthoDB" id="10003767at2759"/>
<dbReference type="PANTHER" id="PTHR21310:SF15">
    <property type="entry name" value="AMINOGLYCOSIDE PHOSPHOTRANSFERASE DOMAIN-CONTAINING PROTEIN"/>
    <property type="match status" value="1"/>
</dbReference>
<keyword evidence="2" id="KW-1185">Reference proteome</keyword>
<dbReference type="AlphaFoldDB" id="A0A9P9FTK2"/>
<dbReference type="EMBL" id="JAGMUV010000001">
    <property type="protein sequence ID" value="KAH7176405.1"/>
    <property type="molecule type" value="Genomic_DNA"/>
</dbReference>
<accession>A0A9P9FTK2</accession>
<evidence type="ECO:0000313" key="2">
    <source>
        <dbReference type="Proteomes" id="UP000738349"/>
    </source>
</evidence>
<proteinExistence type="predicted"/>
<dbReference type="PANTHER" id="PTHR21310">
    <property type="entry name" value="AMINOGLYCOSIDE PHOSPHOTRANSFERASE-RELATED-RELATED"/>
    <property type="match status" value="1"/>
</dbReference>
<dbReference type="Proteomes" id="UP000738349">
    <property type="component" value="Unassembled WGS sequence"/>
</dbReference>
<sequence length="336" mass="38150">MPTQHVAGCATPTEDQYNQSKKAFIAPLDWDAKNGSFNICSSIEFDQGGQKWIVRVPIEPAADNLWDKLFSEVTTLQYLEHNTRIPIPHILLIADLIPGKPLDKKLLIEAEMEHGRNFYSSLLDILVELRKLEFPAVASLMPNPNGSSQPIVGPIISMSVASLRLLPHPVFTSAKIYLEYWFGIISEFFSPPGSDYTAEDIKEEVFALHEMGRVFGKAIDSRLDEYPFFSGNVPRQVFTPPSWITGHGSIETNKQIHAEFRDGLEWYDELGAECSNFDQTNMAFCVTHVLRRPTDMTQVFYDFFAPKISDEPADERISKFFKEIESPELDIQPRTE</sequence>
<name>A0A9P9FTK2_9HYPO</name>
<gene>
    <name evidence="1" type="ORF">EDB81DRAFT_864061</name>
</gene>
<organism evidence="1 2">
    <name type="scientific">Dactylonectria macrodidyma</name>
    <dbReference type="NCBI Taxonomy" id="307937"/>
    <lineage>
        <taxon>Eukaryota</taxon>
        <taxon>Fungi</taxon>
        <taxon>Dikarya</taxon>
        <taxon>Ascomycota</taxon>
        <taxon>Pezizomycotina</taxon>
        <taxon>Sordariomycetes</taxon>
        <taxon>Hypocreomycetidae</taxon>
        <taxon>Hypocreales</taxon>
        <taxon>Nectriaceae</taxon>
        <taxon>Dactylonectria</taxon>
    </lineage>
</organism>
<protein>
    <submittedName>
        <fullName evidence="1">Phosphotransferase enzyme family protein</fullName>
    </submittedName>
</protein>
<reference evidence="1" key="1">
    <citation type="journal article" date="2021" name="Nat. Commun.">
        <title>Genetic determinants of endophytism in the Arabidopsis root mycobiome.</title>
        <authorList>
            <person name="Mesny F."/>
            <person name="Miyauchi S."/>
            <person name="Thiergart T."/>
            <person name="Pickel B."/>
            <person name="Atanasova L."/>
            <person name="Karlsson M."/>
            <person name="Huettel B."/>
            <person name="Barry K.W."/>
            <person name="Haridas S."/>
            <person name="Chen C."/>
            <person name="Bauer D."/>
            <person name="Andreopoulos W."/>
            <person name="Pangilinan J."/>
            <person name="LaButti K."/>
            <person name="Riley R."/>
            <person name="Lipzen A."/>
            <person name="Clum A."/>
            <person name="Drula E."/>
            <person name="Henrissat B."/>
            <person name="Kohler A."/>
            <person name="Grigoriev I.V."/>
            <person name="Martin F.M."/>
            <person name="Hacquard S."/>
        </authorList>
    </citation>
    <scope>NUCLEOTIDE SEQUENCE</scope>
    <source>
        <strain evidence="1">MPI-CAGE-AT-0147</strain>
    </source>
</reference>
<dbReference type="InterPro" id="IPR051678">
    <property type="entry name" value="AGP_Transferase"/>
</dbReference>
<comment type="caution">
    <text evidence="1">The sequence shown here is derived from an EMBL/GenBank/DDBJ whole genome shotgun (WGS) entry which is preliminary data.</text>
</comment>